<gene>
    <name evidence="2" type="ORF">HB850_16465</name>
</gene>
<proteinExistence type="predicted"/>
<accession>A0A841Z2I6</accession>
<organism evidence="2 3">
    <name type="scientific">Listeria newyorkensis</name>
    <dbReference type="NCBI Taxonomy" id="1497681"/>
    <lineage>
        <taxon>Bacteria</taxon>
        <taxon>Bacillati</taxon>
        <taxon>Bacillota</taxon>
        <taxon>Bacilli</taxon>
        <taxon>Bacillales</taxon>
        <taxon>Listeriaceae</taxon>
        <taxon>Listeria</taxon>
    </lineage>
</organism>
<sequence length="288" mass="32303">MNELTNQFNNQGASALTMAVASREMEEVKGQVFMAKQFPRDIFVAEKRIMDACKRPSLAKTATYSYPRGGQKVTGPSIRLAEVVALNWGNMSFGIKELEQKDGESTAMAYAWDLETNVRQEKVFTVPHQRKANGSLQKVTDPRDIYELVANNGARRLRSCIMGVIPGDIFEMAVLECDKTLVGENEIPLKDRLSNAFNAFKEQYKVTKAQIEQKIGYKSGEFTERDYLDLIQIFNSIKDGVAKVDDHFEKSTKKYAPSKLKEELAAKEDVKADVEEGAVNEPEPTNEG</sequence>
<evidence type="ECO:0000313" key="2">
    <source>
        <dbReference type="EMBL" id="MBC1459332.1"/>
    </source>
</evidence>
<comment type="caution">
    <text evidence="2">The sequence shown here is derived from an EMBL/GenBank/DDBJ whole genome shotgun (WGS) entry which is preliminary data.</text>
</comment>
<evidence type="ECO:0000256" key="1">
    <source>
        <dbReference type="SAM" id="MobiDB-lite"/>
    </source>
</evidence>
<dbReference type="AlphaFoldDB" id="A0A841Z2I6"/>
<dbReference type="Proteomes" id="UP000569903">
    <property type="component" value="Unassembled WGS sequence"/>
</dbReference>
<feature type="region of interest" description="Disordered" evidence="1">
    <location>
        <begin position="266"/>
        <end position="288"/>
    </location>
</feature>
<protein>
    <submittedName>
        <fullName evidence="2">Uncharacterized protein</fullName>
    </submittedName>
</protein>
<dbReference type="RefSeq" id="WP_185390436.1">
    <property type="nucleotide sequence ID" value="NZ_JAARQN010000026.1"/>
</dbReference>
<dbReference type="EMBL" id="JAARQN010000026">
    <property type="protein sequence ID" value="MBC1459332.1"/>
    <property type="molecule type" value="Genomic_DNA"/>
</dbReference>
<name>A0A841Z2I6_9LIST</name>
<reference evidence="2 3" key="1">
    <citation type="submission" date="2020-03" db="EMBL/GenBank/DDBJ databases">
        <title>Soil Listeria distribution.</title>
        <authorList>
            <person name="Liao J."/>
            <person name="Wiedmann M."/>
        </authorList>
    </citation>
    <scope>NUCLEOTIDE SEQUENCE [LARGE SCALE GENOMIC DNA]</scope>
    <source>
        <strain evidence="2 3">FSL L7-1614</strain>
    </source>
</reference>
<evidence type="ECO:0000313" key="3">
    <source>
        <dbReference type="Proteomes" id="UP000569903"/>
    </source>
</evidence>